<evidence type="ECO:0000259" key="4">
    <source>
        <dbReference type="Pfam" id="PF09375"/>
    </source>
</evidence>
<reference evidence="5 6" key="1">
    <citation type="submission" date="2018-02" db="EMBL/GenBank/DDBJ databases">
        <authorList>
            <person name="Holder M.E."/>
            <person name="Ajami N.J."/>
            <person name="Petrosino J.F."/>
        </authorList>
    </citation>
    <scope>NUCLEOTIDE SEQUENCE [LARGE SCALE GENOMIC DNA]</scope>
    <source>
        <strain evidence="5 6">ATCC 33285</strain>
    </source>
</reference>
<organism evidence="5 6">
    <name type="scientific">Bacteroides zoogleoformans</name>
    <dbReference type="NCBI Taxonomy" id="28119"/>
    <lineage>
        <taxon>Bacteria</taxon>
        <taxon>Pseudomonadati</taxon>
        <taxon>Bacteroidota</taxon>
        <taxon>Bacteroidia</taxon>
        <taxon>Bacteroidales</taxon>
        <taxon>Bacteroidaceae</taxon>
        <taxon>Bacteroides</taxon>
    </lineage>
</organism>
<keyword evidence="2 3" id="KW-0732">Signal</keyword>
<dbReference type="Gene3D" id="1.20.1420.20">
    <property type="entry name" value="M75 peptidase, HXXE motif"/>
    <property type="match status" value="2"/>
</dbReference>
<evidence type="ECO:0000313" key="5">
    <source>
        <dbReference type="EMBL" id="AVM53717.1"/>
    </source>
</evidence>
<feature type="signal peptide" evidence="3">
    <location>
        <begin position="1"/>
        <end position="22"/>
    </location>
</feature>
<dbReference type="InterPro" id="IPR018976">
    <property type="entry name" value="Imelysin-like"/>
</dbReference>
<dbReference type="RefSeq" id="WP_106042643.1">
    <property type="nucleotide sequence ID" value="NZ_CALHZC010000007.1"/>
</dbReference>
<protein>
    <submittedName>
        <fullName evidence="5">Peptidase M75</fullName>
    </submittedName>
</protein>
<feature type="chain" id="PRO_5045512752" evidence="3">
    <location>
        <begin position="23"/>
        <end position="380"/>
    </location>
</feature>
<sequence length="380" mass="42155">MKKNVWLVTSLALGLSFTTVSCGSDDNESEYTKIANIDYSSANAENWGKYMVQVALRLQQDANDLYDDWSKSYKGGKPYAELFKNPVAEGNTFGKSVENLIDGCWDIANEVGGAKIGDPYDLYVDGKTEKALYAVESWYSWHSREDYRNNIYSIRNAYYGTRNGSISEKSLSKAIAAVNPALDTEVKNAITNAADKIWAIPAPFRNNIASAEAREASKACQALAEILKNKLKPAAAKLSEEVLKPVVTDYVDVVVLPTYADLKRENTKLYEAVVAFQKAPSQAAMNACAAQWLVAREPWETSEAFLFGPVADRGLDPNMDSWPLDQAGIVQVLEKASFGDLDWTGEYDEDDKKIAKTQSLRGFHTLEFLIFKDGKARVIK</sequence>
<dbReference type="EMBL" id="CP027231">
    <property type="protein sequence ID" value="AVM53717.1"/>
    <property type="molecule type" value="Genomic_DNA"/>
</dbReference>
<accession>A0ABN5ILD9</accession>
<evidence type="ECO:0000256" key="1">
    <source>
        <dbReference type="ARBA" id="ARBA00004196"/>
    </source>
</evidence>
<dbReference type="CDD" id="cd14661">
    <property type="entry name" value="Imelysin_like_PIBO"/>
    <property type="match status" value="1"/>
</dbReference>
<feature type="domain" description="Imelysin-like" evidence="4">
    <location>
        <begin position="256"/>
        <end position="375"/>
    </location>
</feature>
<dbReference type="Pfam" id="PF09375">
    <property type="entry name" value="Peptidase_M75"/>
    <property type="match status" value="2"/>
</dbReference>
<comment type="subcellular location">
    <subcellularLocation>
        <location evidence="1">Cell envelope</location>
    </subcellularLocation>
</comment>
<gene>
    <name evidence="5" type="ORF">C4H11_13100</name>
</gene>
<dbReference type="InterPro" id="IPR038352">
    <property type="entry name" value="Imelysin_sf"/>
</dbReference>
<evidence type="ECO:0000256" key="2">
    <source>
        <dbReference type="ARBA" id="ARBA00022729"/>
    </source>
</evidence>
<name>A0ABN5ILD9_9BACE</name>
<dbReference type="PROSITE" id="PS51257">
    <property type="entry name" value="PROKAR_LIPOPROTEIN"/>
    <property type="match status" value="1"/>
</dbReference>
<dbReference type="Proteomes" id="UP000238304">
    <property type="component" value="Chromosome"/>
</dbReference>
<evidence type="ECO:0000313" key="6">
    <source>
        <dbReference type="Proteomes" id="UP000238304"/>
    </source>
</evidence>
<feature type="domain" description="Imelysin-like" evidence="4">
    <location>
        <begin position="39"/>
        <end position="227"/>
    </location>
</feature>
<evidence type="ECO:0000256" key="3">
    <source>
        <dbReference type="SAM" id="SignalP"/>
    </source>
</evidence>
<keyword evidence="6" id="KW-1185">Reference proteome</keyword>
<proteinExistence type="predicted"/>